<evidence type="ECO:0000313" key="1">
    <source>
        <dbReference type="EMBL" id="GCA64463.1"/>
    </source>
</evidence>
<reference evidence="1 2" key="1">
    <citation type="journal article" date="2018" name="PLoS ONE">
        <title>The draft genome of Kipferlia bialata reveals reductive genome evolution in fornicate parasites.</title>
        <authorList>
            <person name="Tanifuji G."/>
            <person name="Takabayashi S."/>
            <person name="Kume K."/>
            <person name="Takagi M."/>
            <person name="Nakayama T."/>
            <person name="Kamikawa R."/>
            <person name="Inagaki Y."/>
            <person name="Hashimoto T."/>
        </authorList>
    </citation>
    <scope>NUCLEOTIDE SEQUENCE [LARGE SCALE GENOMIC DNA]</scope>
    <source>
        <strain evidence="1">NY0173</strain>
    </source>
</reference>
<comment type="caution">
    <text evidence="1">The sequence shown here is derived from an EMBL/GenBank/DDBJ whole genome shotgun (WGS) entry which is preliminary data.</text>
</comment>
<gene>
    <name evidence="1" type="ORF">KIPB_014346</name>
</gene>
<proteinExistence type="predicted"/>
<feature type="non-terminal residue" evidence="1">
    <location>
        <position position="1"/>
    </location>
</feature>
<name>A0A391P2K9_9EUKA</name>
<protein>
    <submittedName>
        <fullName evidence="1">Uncharacterized protein</fullName>
    </submittedName>
</protein>
<sequence length="27" mass="3307">WMDESMKRFDRLISRALVPESNRLSRL</sequence>
<dbReference type="AlphaFoldDB" id="A0A391P2K9"/>
<dbReference type="EMBL" id="BDIP01007313">
    <property type="protein sequence ID" value="GCA64463.1"/>
    <property type="molecule type" value="Genomic_DNA"/>
</dbReference>
<keyword evidence="2" id="KW-1185">Reference proteome</keyword>
<dbReference type="Proteomes" id="UP000265618">
    <property type="component" value="Unassembled WGS sequence"/>
</dbReference>
<accession>A0A391P2K9</accession>
<organism evidence="1 2">
    <name type="scientific">Kipferlia bialata</name>
    <dbReference type="NCBI Taxonomy" id="797122"/>
    <lineage>
        <taxon>Eukaryota</taxon>
        <taxon>Metamonada</taxon>
        <taxon>Carpediemonas-like organisms</taxon>
        <taxon>Kipferlia</taxon>
    </lineage>
</organism>
<evidence type="ECO:0000313" key="2">
    <source>
        <dbReference type="Proteomes" id="UP000265618"/>
    </source>
</evidence>